<evidence type="ECO:0000256" key="4">
    <source>
        <dbReference type="ARBA" id="ARBA00022833"/>
    </source>
</evidence>
<dbReference type="Gene3D" id="4.10.1100.10">
    <property type="entry name" value="Transcription factor, SBP-box domain"/>
    <property type="match status" value="1"/>
</dbReference>
<dbReference type="GO" id="GO:0003677">
    <property type="term" value="F:DNA binding"/>
    <property type="evidence" value="ECO:0007669"/>
    <property type="project" value="UniProtKB-KW"/>
</dbReference>
<proteinExistence type="predicted"/>
<dbReference type="Pfam" id="PF03110">
    <property type="entry name" value="SBP"/>
    <property type="match status" value="1"/>
</dbReference>
<keyword evidence="2" id="KW-0479">Metal-binding</keyword>
<dbReference type="InterPro" id="IPR036893">
    <property type="entry name" value="SBP_sf"/>
</dbReference>
<reference evidence="12" key="1">
    <citation type="submission" date="2022-04" db="EMBL/GenBank/DDBJ databases">
        <title>Carnegiea gigantea Genome sequencing and assembly v2.</title>
        <authorList>
            <person name="Copetti D."/>
            <person name="Sanderson M.J."/>
            <person name="Burquez A."/>
            <person name="Wojciechowski M.F."/>
        </authorList>
    </citation>
    <scope>NUCLEOTIDE SEQUENCE</scope>
    <source>
        <strain evidence="12">SGP5-SGP5p</strain>
        <tissue evidence="12">Aerial part</tissue>
    </source>
</reference>
<dbReference type="GO" id="GO:0008270">
    <property type="term" value="F:zinc ion binding"/>
    <property type="evidence" value="ECO:0007669"/>
    <property type="project" value="UniProtKB-KW"/>
</dbReference>
<evidence type="ECO:0000256" key="2">
    <source>
        <dbReference type="ARBA" id="ARBA00022723"/>
    </source>
</evidence>
<protein>
    <recommendedName>
        <fullName evidence="11">SBP-type domain-containing protein</fullName>
    </recommendedName>
</protein>
<dbReference type="SUPFAM" id="SSF103612">
    <property type="entry name" value="SBT domain"/>
    <property type="match status" value="1"/>
</dbReference>
<gene>
    <name evidence="12" type="ORF">Cgig2_018149</name>
</gene>
<evidence type="ECO:0000313" key="13">
    <source>
        <dbReference type="Proteomes" id="UP001153076"/>
    </source>
</evidence>
<evidence type="ECO:0000256" key="6">
    <source>
        <dbReference type="ARBA" id="ARBA00023125"/>
    </source>
</evidence>
<comment type="subcellular location">
    <subcellularLocation>
        <location evidence="1">Nucleus</location>
    </subcellularLocation>
</comment>
<keyword evidence="6" id="KW-0238">DNA-binding</keyword>
<dbReference type="AlphaFoldDB" id="A0A9Q1QTA4"/>
<evidence type="ECO:0000256" key="10">
    <source>
        <dbReference type="SAM" id="MobiDB-lite"/>
    </source>
</evidence>
<dbReference type="EMBL" id="JAKOGI010000008">
    <property type="protein sequence ID" value="KAJ8451515.1"/>
    <property type="molecule type" value="Genomic_DNA"/>
</dbReference>
<evidence type="ECO:0000256" key="1">
    <source>
        <dbReference type="ARBA" id="ARBA00004123"/>
    </source>
</evidence>
<dbReference type="PROSITE" id="PS51141">
    <property type="entry name" value="ZF_SBP"/>
    <property type="match status" value="1"/>
</dbReference>
<dbReference type="PANTHER" id="PTHR31251:SF74">
    <property type="entry name" value="SQUAMOSA PROMOTER-BINDING-LIKE PROTEIN 2"/>
    <property type="match status" value="1"/>
</dbReference>
<organism evidence="12 13">
    <name type="scientific">Carnegiea gigantea</name>
    <dbReference type="NCBI Taxonomy" id="171969"/>
    <lineage>
        <taxon>Eukaryota</taxon>
        <taxon>Viridiplantae</taxon>
        <taxon>Streptophyta</taxon>
        <taxon>Embryophyta</taxon>
        <taxon>Tracheophyta</taxon>
        <taxon>Spermatophyta</taxon>
        <taxon>Magnoliopsida</taxon>
        <taxon>eudicotyledons</taxon>
        <taxon>Gunneridae</taxon>
        <taxon>Pentapetalae</taxon>
        <taxon>Caryophyllales</taxon>
        <taxon>Cactineae</taxon>
        <taxon>Cactaceae</taxon>
        <taxon>Cactoideae</taxon>
        <taxon>Echinocereeae</taxon>
        <taxon>Carnegiea</taxon>
    </lineage>
</organism>
<comment type="caution">
    <text evidence="12">The sequence shown here is derived from an EMBL/GenBank/DDBJ whole genome shotgun (WGS) entry which is preliminary data.</text>
</comment>
<name>A0A9Q1QTA4_9CARY</name>
<dbReference type="InterPro" id="IPR004333">
    <property type="entry name" value="SBP_dom"/>
</dbReference>
<evidence type="ECO:0000256" key="8">
    <source>
        <dbReference type="ARBA" id="ARBA00023242"/>
    </source>
</evidence>
<dbReference type="Proteomes" id="UP001153076">
    <property type="component" value="Unassembled WGS sequence"/>
</dbReference>
<keyword evidence="5" id="KW-0805">Transcription regulation</keyword>
<keyword evidence="13" id="KW-1185">Reference proteome</keyword>
<keyword evidence="7" id="KW-0804">Transcription</keyword>
<dbReference type="PANTHER" id="PTHR31251">
    <property type="entry name" value="SQUAMOSA PROMOTER-BINDING-LIKE PROTEIN 4"/>
    <property type="match status" value="1"/>
</dbReference>
<dbReference type="OrthoDB" id="514967at2759"/>
<evidence type="ECO:0000256" key="9">
    <source>
        <dbReference type="PROSITE-ProRule" id="PRU00470"/>
    </source>
</evidence>
<dbReference type="FunFam" id="4.10.1100.10:FF:000001">
    <property type="entry name" value="Squamosa promoter-binding-like protein 14"/>
    <property type="match status" value="1"/>
</dbReference>
<evidence type="ECO:0000256" key="3">
    <source>
        <dbReference type="ARBA" id="ARBA00022771"/>
    </source>
</evidence>
<evidence type="ECO:0000256" key="7">
    <source>
        <dbReference type="ARBA" id="ARBA00023163"/>
    </source>
</evidence>
<keyword evidence="8" id="KW-0539">Nucleus</keyword>
<dbReference type="GO" id="GO:0005634">
    <property type="term" value="C:nucleus"/>
    <property type="evidence" value="ECO:0007669"/>
    <property type="project" value="UniProtKB-SubCell"/>
</dbReference>
<evidence type="ECO:0000259" key="11">
    <source>
        <dbReference type="PROSITE" id="PS51141"/>
    </source>
</evidence>
<feature type="domain" description="SBP-type" evidence="11">
    <location>
        <begin position="177"/>
        <end position="254"/>
    </location>
</feature>
<accession>A0A9Q1QTA4</accession>
<keyword evidence="4" id="KW-0862">Zinc</keyword>
<evidence type="ECO:0000313" key="12">
    <source>
        <dbReference type="EMBL" id="KAJ8451515.1"/>
    </source>
</evidence>
<keyword evidence="3 9" id="KW-0863">Zinc-finger</keyword>
<feature type="compositionally biased region" description="Low complexity" evidence="10">
    <location>
        <begin position="430"/>
        <end position="443"/>
    </location>
</feature>
<dbReference type="InterPro" id="IPR044817">
    <property type="entry name" value="SBP-like"/>
</dbReference>
<feature type="region of interest" description="Disordered" evidence="10">
    <location>
        <begin position="408"/>
        <end position="444"/>
    </location>
</feature>
<feature type="compositionally biased region" description="Low complexity" evidence="10">
    <location>
        <begin position="408"/>
        <end position="420"/>
    </location>
</feature>
<sequence length="458" mass="50133">MSGIPMMELNAKSPFLWDWENLAMFNSKTVETPKKLQFIDSEIDGIEGFEVGSLYSSGGTGSDLGYASSSKSSKSASVDSSIDREVKGAQFTLETKDGFQEDPRNKTELINCGSERTSCIMGSAAASGESLIALELGERTYFEDVSAASNAKNSSLISLPPNSGAKKSKSSSLNTEIPRCQVEGCNLDLSAAKDYHRKHRVCENHSKSPRVVISGLERRFCQQCSRFHSLSEFDQKKRSCRRRLSDHNARRRKPKPEVIQFNSMRLPSSFYEGGNQLSFAFNQVPVVHTRHDTWDSRRNSKVMNMKPGLFTTMKSAGADALQSTQNELQGPGTKFSPGSMQSLSFQGAPYPVFQQGLPVSMEASNIDGGQDLRALSLLSTRSWGSCDPEPSLLDHSISMHANHASLAQPLPAQPLGGPPLSTDYWQPEQSISSSGPGSNTSSTFQLFKAPNESAFYLY</sequence>
<evidence type="ECO:0000256" key="5">
    <source>
        <dbReference type="ARBA" id="ARBA00023015"/>
    </source>
</evidence>